<accession>A0A5C7F1N1</accession>
<evidence type="ECO:0000256" key="5">
    <source>
        <dbReference type="ARBA" id="ARBA00036944"/>
    </source>
</evidence>
<dbReference type="Pfam" id="PF01479">
    <property type="entry name" value="S4"/>
    <property type="match status" value="1"/>
</dbReference>
<dbReference type="RefSeq" id="WP_147798274.1">
    <property type="nucleotide sequence ID" value="NZ_VPFL01000001.1"/>
</dbReference>
<dbReference type="NCBIfam" id="TIGR00093">
    <property type="entry name" value="pseudouridine synthase"/>
    <property type="match status" value="1"/>
</dbReference>
<dbReference type="InterPro" id="IPR036986">
    <property type="entry name" value="S4_RNA-bd_sf"/>
</dbReference>
<dbReference type="Proteomes" id="UP000321201">
    <property type="component" value="Unassembled WGS sequence"/>
</dbReference>
<keyword evidence="4 8" id="KW-0413">Isomerase</keyword>
<evidence type="ECO:0000256" key="4">
    <source>
        <dbReference type="ARBA" id="ARBA00023235"/>
    </source>
</evidence>
<evidence type="ECO:0000256" key="7">
    <source>
        <dbReference type="PROSITE-ProRule" id="PRU00182"/>
    </source>
</evidence>
<dbReference type="InterPro" id="IPR020094">
    <property type="entry name" value="TruA/RsuA/RluB/E/F_N"/>
</dbReference>
<comment type="catalytic activity">
    <reaction evidence="5">
        <text>uridine(2605) in 23S rRNA = pseudouridine(2605) in 23S rRNA</text>
        <dbReference type="Rhea" id="RHEA:42520"/>
        <dbReference type="Rhea" id="RHEA-COMP:10095"/>
        <dbReference type="Rhea" id="RHEA-COMP:10096"/>
        <dbReference type="ChEBI" id="CHEBI:65314"/>
        <dbReference type="ChEBI" id="CHEBI:65315"/>
        <dbReference type="EC" id="5.4.99.22"/>
    </reaction>
</comment>
<dbReference type="Gene3D" id="3.30.70.1560">
    <property type="entry name" value="Alpha-L RNA-binding motif"/>
    <property type="match status" value="1"/>
</dbReference>
<dbReference type="FunFam" id="3.10.290.10:FF:000003">
    <property type="entry name" value="Pseudouridine synthase"/>
    <property type="match status" value="1"/>
</dbReference>
<gene>
    <name evidence="11" type="ORF">FR698_00825</name>
</gene>
<feature type="compositionally biased region" description="Polar residues" evidence="9">
    <location>
        <begin position="260"/>
        <end position="276"/>
    </location>
</feature>
<dbReference type="InterPro" id="IPR050343">
    <property type="entry name" value="RsuA_PseudoU_synthase"/>
</dbReference>
<dbReference type="FunCoup" id="A0A5C7F1N1">
    <property type="interactions" value="379"/>
</dbReference>
<dbReference type="Gene3D" id="3.30.70.580">
    <property type="entry name" value="Pseudouridine synthase I, catalytic domain, N-terminal subdomain"/>
    <property type="match status" value="1"/>
</dbReference>
<evidence type="ECO:0000313" key="12">
    <source>
        <dbReference type="Proteomes" id="UP000321201"/>
    </source>
</evidence>
<dbReference type="InterPro" id="IPR018496">
    <property type="entry name" value="PsdUridine_synth_RsuA/RluB_CS"/>
</dbReference>
<feature type="region of interest" description="Disordered" evidence="9">
    <location>
        <begin position="256"/>
        <end position="302"/>
    </location>
</feature>
<dbReference type="PROSITE" id="PS01149">
    <property type="entry name" value="PSI_RSU"/>
    <property type="match status" value="1"/>
</dbReference>
<dbReference type="Gene3D" id="3.10.290.10">
    <property type="entry name" value="RNA-binding S4 domain"/>
    <property type="match status" value="1"/>
</dbReference>
<dbReference type="PROSITE" id="PS50889">
    <property type="entry name" value="S4"/>
    <property type="match status" value="1"/>
</dbReference>
<evidence type="ECO:0000256" key="1">
    <source>
        <dbReference type="ARBA" id="ARBA00008348"/>
    </source>
</evidence>
<dbReference type="InterPro" id="IPR042092">
    <property type="entry name" value="PsdUridine_s_RsuA/RluB/E/F_cat"/>
</dbReference>
<proteinExistence type="inferred from homology"/>
<feature type="compositionally biased region" description="Basic residues" evidence="9">
    <location>
        <begin position="291"/>
        <end position="302"/>
    </location>
</feature>
<dbReference type="SUPFAM" id="SSF55174">
    <property type="entry name" value="Alpha-L RNA-binding motif"/>
    <property type="match status" value="1"/>
</dbReference>
<reference evidence="11 12" key="1">
    <citation type="submission" date="2019-08" db="EMBL/GenBank/DDBJ databases">
        <title>Pelomicrobium methylotrophicum gen. nov., sp. nov. a moderately thermophilic, facultatively anaerobic, lithoautotrophic and methylotrophic bacterium isolated from a terrestrial mud volcano.</title>
        <authorList>
            <person name="Slobodkina G.B."/>
            <person name="Merkel A.Y."/>
            <person name="Slobodkin A.I."/>
        </authorList>
    </citation>
    <scope>NUCLEOTIDE SEQUENCE [LARGE SCALE GENOMIC DNA]</scope>
    <source>
        <strain evidence="11 12">SM250</strain>
    </source>
</reference>
<dbReference type="SUPFAM" id="SSF55120">
    <property type="entry name" value="Pseudouridine synthase"/>
    <property type="match status" value="1"/>
</dbReference>
<organism evidence="11 12">
    <name type="scientific">Pelomicrobium methylotrophicum</name>
    <dbReference type="NCBI Taxonomy" id="2602750"/>
    <lineage>
        <taxon>Bacteria</taxon>
        <taxon>Pseudomonadati</taxon>
        <taxon>Pseudomonadota</taxon>
        <taxon>Hydrogenophilia</taxon>
        <taxon>Hydrogenophilia incertae sedis</taxon>
        <taxon>Pelomicrobium</taxon>
    </lineage>
</organism>
<keyword evidence="3 7" id="KW-0694">RNA-binding</keyword>
<comment type="function">
    <text evidence="6">Responsible for synthesis of pseudouridine from uracil-2605 in 23S ribosomal RNA.</text>
</comment>
<feature type="domain" description="RNA-binding S4" evidence="10">
    <location>
        <begin position="8"/>
        <end position="64"/>
    </location>
</feature>
<dbReference type="Pfam" id="PF00849">
    <property type="entry name" value="PseudoU_synth_2"/>
    <property type="match status" value="1"/>
</dbReference>
<dbReference type="InterPro" id="IPR020103">
    <property type="entry name" value="PsdUridine_synth_cat_dom_sf"/>
</dbReference>
<keyword evidence="12" id="KW-1185">Reference proteome</keyword>
<dbReference type="GO" id="GO:0160139">
    <property type="term" value="F:23S rRNA pseudouridine(2605) synthase activity"/>
    <property type="evidence" value="ECO:0007669"/>
    <property type="project" value="UniProtKB-EC"/>
</dbReference>
<comment type="similarity">
    <text evidence="1 8">Belongs to the pseudouridine synthase RsuA family.</text>
</comment>
<dbReference type="PANTHER" id="PTHR47683">
    <property type="entry name" value="PSEUDOURIDINE SYNTHASE FAMILY PROTEIN-RELATED"/>
    <property type="match status" value="1"/>
</dbReference>
<dbReference type="SMART" id="SM00363">
    <property type="entry name" value="S4"/>
    <property type="match status" value="1"/>
</dbReference>
<evidence type="ECO:0000256" key="8">
    <source>
        <dbReference type="RuleBase" id="RU003887"/>
    </source>
</evidence>
<evidence type="ECO:0000313" key="11">
    <source>
        <dbReference type="EMBL" id="TXF13688.1"/>
    </source>
</evidence>
<dbReference type="FunFam" id="3.30.70.1560:FF:000001">
    <property type="entry name" value="Pseudouridine synthase"/>
    <property type="match status" value="1"/>
</dbReference>
<evidence type="ECO:0000256" key="9">
    <source>
        <dbReference type="SAM" id="MobiDB-lite"/>
    </source>
</evidence>
<sequence length="302" mass="33403">MTGATTGERLQKVLAQAGFGSRREIEDWIRQGWVTVNGHPAVLGTRVKPGDKVRVGGRTLRVQQAREVRVLLYHKPAGRIVSRHDPEGRPSVFDHLPPLHGARWVPVGRLDYNTEGLLVFTTSGELANRLMHPRYAVEREYAVRVRGALSEEAKRRLLAGVRLEDGVARVESLEDAGGSGTNVWYRITLREGRYREVRRLIAAVGHEVSRLIRIRFGPLVLPPKLGRGRCLELTPDEVKALLEEVGLGALAQSAGRAEGLSSNRRSPATVKPSNRQRFVGRGDKGGGVRRPAGRRHNRSGCD</sequence>
<evidence type="ECO:0000256" key="3">
    <source>
        <dbReference type="ARBA" id="ARBA00022884"/>
    </source>
</evidence>
<evidence type="ECO:0000259" key="10">
    <source>
        <dbReference type="SMART" id="SM00363"/>
    </source>
</evidence>
<dbReference type="FunFam" id="3.30.70.580:FF:000009">
    <property type="entry name" value="Pseudouridine synthase"/>
    <property type="match status" value="1"/>
</dbReference>
<dbReference type="InterPro" id="IPR002942">
    <property type="entry name" value="S4_RNA-bd"/>
</dbReference>
<evidence type="ECO:0000256" key="2">
    <source>
        <dbReference type="ARBA" id="ARBA00022552"/>
    </source>
</evidence>
<dbReference type="InterPro" id="IPR000748">
    <property type="entry name" value="PsdUridine_synth_RsuA/RluB/E/F"/>
</dbReference>
<dbReference type="GO" id="GO:0000455">
    <property type="term" value="P:enzyme-directed rRNA pseudouridine synthesis"/>
    <property type="evidence" value="ECO:0007669"/>
    <property type="project" value="UniProtKB-ARBA"/>
</dbReference>
<dbReference type="GO" id="GO:0005829">
    <property type="term" value="C:cytosol"/>
    <property type="evidence" value="ECO:0007669"/>
    <property type="project" value="UniProtKB-ARBA"/>
</dbReference>
<dbReference type="InParanoid" id="A0A5C7F1N1"/>
<comment type="caution">
    <text evidence="11">The sequence shown here is derived from an EMBL/GenBank/DDBJ whole genome shotgun (WGS) entry which is preliminary data.</text>
</comment>
<keyword evidence="2" id="KW-0698">rRNA processing</keyword>
<protein>
    <recommendedName>
        <fullName evidence="8">Pseudouridine synthase</fullName>
        <ecNumber evidence="8">5.4.99.-</ecNumber>
    </recommendedName>
</protein>
<evidence type="ECO:0000256" key="6">
    <source>
        <dbReference type="ARBA" id="ARBA00037383"/>
    </source>
</evidence>
<name>A0A5C7F1N1_9PROT</name>
<dbReference type="EC" id="5.4.99.-" evidence="8"/>
<dbReference type="CDD" id="cd00165">
    <property type="entry name" value="S4"/>
    <property type="match status" value="1"/>
</dbReference>
<dbReference type="EMBL" id="VPFL01000001">
    <property type="protein sequence ID" value="TXF13688.1"/>
    <property type="molecule type" value="Genomic_DNA"/>
</dbReference>
<dbReference type="GO" id="GO:0003723">
    <property type="term" value="F:RNA binding"/>
    <property type="evidence" value="ECO:0007669"/>
    <property type="project" value="UniProtKB-KW"/>
</dbReference>
<dbReference type="AlphaFoldDB" id="A0A5C7F1N1"/>
<dbReference type="InterPro" id="IPR006145">
    <property type="entry name" value="PsdUridine_synth_RsuA/RluA"/>
</dbReference>
<dbReference type="PANTHER" id="PTHR47683:SF3">
    <property type="entry name" value="RIBOSOMAL LARGE SUBUNIT PSEUDOURIDINE SYNTHASE B"/>
    <property type="match status" value="1"/>
</dbReference>
<dbReference type="OrthoDB" id="5291220at2"/>